<gene>
    <name evidence="4" type="ORF">NCGR_LOCUS7284</name>
</gene>
<dbReference type="AlphaFoldDB" id="A0A811MTZ8"/>
<dbReference type="Pfam" id="PF24620">
    <property type="entry name" value="DUF7625"/>
    <property type="match status" value="1"/>
</dbReference>
<dbReference type="Pfam" id="PF01936">
    <property type="entry name" value="NYN"/>
    <property type="match status" value="1"/>
</dbReference>
<dbReference type="InterPro" id="IPR024768">
    <property type="entry name" value="Marf1"/>
</dbReference>
<feature type="compositionally biased region" description="Polar residues" evidence="1">
    <location>
        <begin position="782"/>
        <end position="825"/>
    </location>
</feature>
<feature type="compositionally biased region" description="Polar residues" evidence="1">
    <location>
        <begin position="742"/>
        <end position="751"/>
    </location>
</feature>
<dbReference type="InterPro" id="IPR056042">
    <property type="entry name" value="DUF7625"/>
</dbReference>
<dbReference type="InterPro" id="IPR021139">
    <property type="entry name" value="NYN"/>
</dbReference>
<feature type="region of interest" description="Disordered" evidence="1">
    <location>
        <begin position="259"/>
        <end position="291"/>
    </location>
</feature>
<dbReference type="PANTHER" id="PTHR14379">
    <property type="entry name" value="LIMKAIN B LKAP"/>
    <property type="match status" value="1"/>
</dbReference>
<sequence>MGECAPTAAVATASTAKTSVWWDIDKCAVPRGRCDPHRIAHNLIAALAAAGYVGPVSIAAYGDAARVPPPVLAALSATGICLNHVPAGSKDTSEKRMLVDMLFWAFDNPPPGNYLLISGDQDLSDLLHRLRMKRYDILLVRPPNASSQVLAAAAKKVWLWENLTAGELLLPEPPPPRSVLGCKLHLNSSDTLKCSHSKVLFDYGKSDGNGKEGTQIRVRTLQKYVKKASYSSTTEICQDRVVPAGGVSRSSTGRTLSEVDHYSVSSLSSSSSDSTKRAKANTSVPPENRTLSNLSSHRHVLSTHSQAEATTQPVLADKPGISTGCLPRNATLNFGASSGQCNQMSQHFRYFEAQSKLHSEFTPGSYKGKAVNRHVSKPLQMYVKKKTNITFGSANKPVGSIGVPECPVGKSTIELDQASVSASPTSTQSHSSAQRPIASAHLHQVKAPHESILGKKPSTSVELHQVKAPHESILGEKPSTSVELVRVPHESILSKKPSTSAEHALRNGTHDSDVCAIKYNPTYQQFKCSEAQNKLNSCSNVGDNNGKLGNEYKTNKEQPYAKWINIFTASASNEIKPSTRTFDNSNGSTSSYPSQSLSASSSSKSLQSARVNDSNLLLLDQIPLLTDNLHQDGATSIFGKKNSTSFQCTAKSGTFIFGASSGQYHQTYPHVQSSLLSEQYNSGTSIVHGHADSINLHRGSSASPSVEQNGVPFAQTRTWSSGSAFEGLDDICNSFGRLNISECPQGTTETRPQGPPTNGPSMGMPDNSGHPVGFHESRSSFHLDSNSSCYLNHSSDPQSGQPPFSGYTCTVGHQPNMSSDMQSSEHSGDKPRHLSNSAEPEVGIILQALDILKTEKIFPTETNIADCICYGELNLTGFDVKKALELAIRHEAVVMKKLLNDMPLFVAKDESLWKCVNVTNTKAKNPTEELEAVYKYISSPDGHSAMMNSQSRYQAAMILKRSCMQQYALGDILQVLHIVIVRKKWLVPHSSGWQPLSLYTTADTATTDAPGKVKSSFPVVVSG</sequence>
<dbReference type="GO" id="GO:0010468">
    <property type="term" value="P:regulation of gene expression"/>
    <property type="evidence" value="ECO:0007669"/>
    <property type="project" value="InterPro"/>
</dbReference>
<proteinExistence type="predicted"/>
<dbReference type="GO" id="GO:0004540">
    <property type="term" value="F:RNA nuclease activity"/>
    <property type="evidence" value="ECO:0007669"/>
    <property type="project" value="InterPro"/>
</dbReference>
<feature type="compositionally biased region" description="Low complexity" evidence="1">
    <location>
        <begin position="263"/>
        <end position="273"/>
    </location>
</feature>
<name>A0A811MTZ8_9POAL</name>
<dbReference type="PANTHER" id="PTHR14379:SF23">
    <property type="entry name" value="OS03G0370200 PROTEIN"/>
    <property type="match status" value="1"/>
</dbReference>
<feature type="domain" description="DUF7625" evidence="3">
    <location>
        <begin position="833"/>
        <end position="921"/>
    </location>
</feature>
<dbReference type="GO" id="GO:0005777">
    <property type="term" value="C:peroxisome"/>
    <property type="evidence" value="ECO:0007669"/>
    <property type="project" value="InterPro"/>
</dbReference>
<feature type="region of interest" description="Disordered" evidence="1">
    <location>
        <begin position="741"/>
        <end position="838"/>
    </location>
</feature>
<comment type="caution">
    <text evidence="4">The sequence shown here is derived from an EMBL/GenBank/DDBJ whole genome shotgun (WGS) entry which is preliminary data.</text>
</comment>
<dbReference type="OrthoDB" id="549353at2759"/>
<accession>A0A811MTZ8</accession>
<feature type="compositionally biased region" description="Polar residues" evidence="1">
    <location>
        <begin position="576"/>
        <end position="587"/>
    </location>
</feature>
<feature type="domain" description="NYN" evidence="2">
    <location>
        <begin position="17"/>
        <end position="155"/>
    </location>
</feature>
<evidence type="ECO:0008006" key="6">
    <source>
        <dbReference type="Google" id="ProtNLM"/>
    </source>
</evidence>
<feature type="region of interest" description="Disordered" evidence="1">
    <location>
        <begin position="576"/>
        <end position="605"/>
    </location>
</feature>
<keyword evidence="5" id="KW-1185">Reference proteome</keyword>
<dbReference type="EMBL" id="CAJGYO010000002">
    <property type="protein sequence ID" value="CAD6211305.1"/>
    <property type="molecule type" value="Genomic_DNA"/>
</dbReference>
<organism evidence="4 5">
    <name type="scientific">Miscanthus lutarioriparius</name>
    <dbReference type="NCBI Taxonomy" id="422564"/>
    <lineage>
        <taxon>Eukaryota</taxon>
        <taxon>Viridiplantae</taxon>
        <taxon>Streptophyta</taxon>
        <taxon>Embryophyta</taxon>
        <taxon>Tracheophyta</taxon>
        <taxon>Spermatophyta</taxon>
        <taxon>Magnoliopsida</taxon>
        <taxon>Liliopsida</taxon>
        <taxon>Poales</taxon>
        <taxon>Poaceae</taxon>
        <taxon>PACMAD clade</taxon>
        <taxon>Panicoideae</taxon>
        <taxon>Andropogonodae</taxon>
        <taxon>Andropogoneae</taxon>
        <taxon>Saccharinae</taxon>
        <taxon>Miscanthus</taxon>
    </lineage>
</organism>
<dbReference type="Proteomes" id="UP000604825">
    <property type="component" value="Unassembled WGS sequence"/>
</dbReference>
<feature type="compositionally biased region" description="Polar residues" evidence="1">
    <location>
        <begin position="280"/>
        <end position="291"/>
    </location>
</feature>
<dbReference type="Gene3D" id="3.40.50.1010">
    <property type="entry name" value="5'-nuclease"/>
    <property type="match status" value="1"/>
</dbReference>
<evidence type="ECO:0000259" key="3">
    <source>
        <dbReference type="Pfam" id="PF24620"/>
    </source>
</evidence>
<reference evidence="4" key="1">
    <citation type="submission" date="2020-10" db="EMBL/GenBank/DDBJ databases">
        <authorList>
            <person name="Han B."/>
            <person name="Lu T."/>
            <person name="Zhao Q."/>
            <person name="Huang X."/>
            <person name="Zhao Y."/>
        </authorList>
    </citation>
    <scope>NUCLEOTIDE SEQUENCE</scope>
</reference>
<evidence type="ECO:0000313" key="4">
    <source>
        <dbReference type="EMBL" id="CAD6211305.1"/>
    </source>
</evidence>
<feature type="compositionally biased region" description="Low complexity" evidence="1">
    <location>
        <begin position="588"/>
        <end position="605"/>
    </location>
</feature>
<protein>
    <recommendedName>
        <fullName evidence="6">NYN domain-containing protein</fullName>
    </recommendedName>
</protein>
<evidence type="ECO:0000256" key="1">
    <source>
        <dbReference type="SAM" id="MobiDB-lite"/>
    </source>
</evidence>
<evidence type="ECO:0000313" key="5">
    <source>
        <dbReference type="Proteomes" id="UP000604825"/>
    </source>
</evidence>
<dbReference type="CDD" id="cd10910">
    <property type="entry name" value="PIN_limkain_b1_N_like"/>
    <property type="match status" value="1"/>
</dbReference>
<evidence type="ECO:0000259" key="2">
    <source>
        <dbReference type="Pfam" id="PF01936"/>
    </source>
</evidence>